<dbReference type="RefSeq" id="WP_131553278.1">
    <property type="nucleotide sequence ID" value="NZ_SJSK01000002.1"/>
</dbReference>
<gene>
    <name evidence="1" type="ORF">EZ428_11470</name>
</gene>
<organism evidence="1 2">
    <name type="scientific">Pedobacter frigiditerrae</name>
    <dbReference type="NCBI Taxonomy" id="2530452"/>
    <lineage>
        <taxon>Bacteria</taxon>
        <taxon>Pseudomonadati</taxon>
        <taxon>Bacteroidota</taxon>
        <taxon>Sphingobacteriia</taxon>
        <taxon>Sphingobacteriales</taxon>
        <taxon>Sphingobacteriaceae</taxon>
        <taxon>Pedobacter</taxon>
    </lineage>
</organism>
<protein>
    <submittedName>
        <fullName evidence="1">Uncharacterized protein</fullName>
    </submittedName>
</protein>
<dbReference type="OrthoDB" id="9878412at2"/>
<dbReference type="Proteomes" id="UP000292884">
    <property type="component" value="Unassembled WGS sequence"/>
</dbReference>
<sequence length="174" mass="20279">MRNYLFTCLLFVIACNNKTIETQKSGNWKLKGNYKICDTCTTIILVHHDECTECADLYVDSGTIFIPTKVLSMIDTLSLNTKSSIMSQSNQVNLSDINLDDASYFNKLWSDSIKYEDRYLKDLHNAFRLKGRILSFERRFFNGKKSYYPSLYFKVLKAEEIDTAYLRKTINKNN</sequence>
<accession>A0A4R0MYE2</accession>
<evidence type="ECO:0000313" key="2">
    <source>
        <dbReference type="Proteomes" id="UP000292884"/>
    </source>
</evidence>
<reference evidence="1 2" key="1">
    <citation type="submission" date="2019-02" db="EMBL/GenBank/DDBJ databases">
        <title>Pedobacter sp. RP-1-13 sp. nov., isolated from Arctic soil.</title>
        <authorList>
            <person name="Dahal R.H."/>
        </authorList>
    </citation>
    <scope>NUCLEOTIDE SEQUENCE [LARGE SCALE GENOMIC DNA]</scope>
    <source>
        <strain evidence="1 2">RP-1-13</strain>
    </source>
</reference>
<dbReference type="PROSITE" id="PS51257">
    <property type="entry name" value="PROKAR_LIPOPROTEIN"/>
    <property type="match status" value="1"/>
</dbReference>
<keyword evidence="2" id="KW-1185">Reference proteome</keyword>
<comment type="caution">
    <text evidence="1">The sequence shown here is derived from an EMBL/GenBank/DDBJ whole genome shotgun (WGS) entry which is preliminary data.</text>
</comment>
<proteinExistence type="predicted"/>
<evidence type="ECO:0000313" key="1">
    <source>
        <dbReference type="EMBL" id="TCC92338.1"/>
    </source>
</evidence>
<name>A0A4R0MYE2_9SPHI</name>
<dbReference type="AlphaFoldDB" id="A0A4R0MYE2"/>
<dbReference type="EMBL" id="SJSK01000002">
    <property type="protein sequence ID" value="TCC92338.1"/>
    <property type="molecule type" value="Genomic_DNA"/>
</dbReference>